<evidence type="ECO:0000256" key="1">
    <source>
        <dbReference type="ARBA" id="ARBA00004418"/>
    </source>
</evidence>
<keyword evidence="5" id="KW-1185">Reference proteome</keyword>
<dbReference type="RefSeq" id="WP_244761608.1">
    <property type="nucleotide sequence ID" value="NZ_JALJCJ010000004.1"/>
</dbReference>
<proteinExistence type="inferred from homology"/>
<evidence type="ECO:0000313" key="5">
    <source>
        <dbReference type="Proteomes" id="UP001177080"/>
    </source>
</evidence>
<dbReference type="PROSITE" id="PS51318">
    <property type="entry name" value="TAT"/>
    <property type="match status" value="1"/>
</dbReference>
<feature type="domain" description="Solute-binding protein family 5" evidence="3">
    <location>
        <begin position="100"/>
        <end position="434"/>
    </location>
</feature>
<dbReference type="InterPro" id="IPR006311">
    <property type="entry name" value="TAT_signal"/>
</dbReference>
<gene>
    <name evidence="4" type="ORF">GB928_007190</name>
</gene>
<dbReference type="InterPro" id="IPR000914">
    <property type="entry name" value="SBP_5_dom"/>
</dbReference>
<comment type="caution">
    <text evidence="4">The sequence shown here is derived from an EMBL/GenBank/DDBJ whole genome shotgun (WGS) entry which is preliminary data.</text>
</comment>
<comment type="subcellular location">
    <subcellularLocation>
        <location evidence="1">Periplasm</location>
    </subcellularLocation>
</comment>
<evidence type="ECO:0000256" key="2">
    <source>
        <dbReference type="ARBA" id="ARBA00005695"/>
    </source>
</evidence>
<dbReference type="Proteomes" id="UP001177080">
    <property type="component" value="Unassembled WGS sequence"/>
</dbReference>
<dbReference type="PANTHER" id="PTHR30290">
    <property type="entry name" value="PERIPLASMIC BINDING COMPONENT OF ABC TRANSPORTER"/>
    <property type="match status" value="1"/>
</dbReference>
<dbReference type="EMBL" id="WHSC02000002">
    <property type="protein sequence ID" value="MDO6120963.1"/>
    <property type="molecule type" value="Genomic_DNA"/>
</dbReference>
<protein>
    <submittedName>
        <fullName evidence="4">ABC transporter substrate-binding protein</fullName>
    </submittedName>
</protein>
<dbReference type="InterPro" id="IPR039424">
    <property type="entry name" value="SBP_5"/>
</dbReference>
<organism evidence="4 5">
    <name type="scientific">Shinella curvata</name>
    <dbReference type="NCBI Taxonomy" id="1817964"/>
    <lineage>
        <taxon>Bacteria</taxon>
        <taxon>Pseudomonadati</taxon>
        <taxon>Pseudomonadota</taxon>
        <taxon>Alphaproteobacteria</taxon>
        <taxon>Hyphomicrobiales</taxon>
        <taxon>Rhizobiaceae</taxon>
        <taxon>Shinella</taxon>
    </lineage>
</organism>
<dbReference type="Gene3D" id="3.40.190.10">
    <property type="entry name" value="Periplasmic binding protein-like II"/>
    <property type="match status" value="1"/>
</dbReference>
<sequence length="534" mass="59389">MSDMNEKKYWAMELSKGRISRREFLGRTLALGAATAMSGMIPSLAFAEEPKKGGFFRIGMSDPSQQDTSDPATWPASFAQSVFSGSMCNNLTEISPDGSIVGDLAESFEPADNAKKWIFKIRQGVTFHNGKSLTVEDIIQSYQYHMTADSTSGARTLLQQVDTITADGPNTIVFNLKAGSADFPFLTADYHLAIMESKDGGGINWEQMVGTGAFVMENFEPGVSAKMKRNPNYHKNNKPYFDEVEFIGIADWTARLNALVTDEVDAIIDVDLRNTSLIERNSGLKLSRVPALRHWTFDMDTSVEPFNDPNVRLALKYAMDRDEIVKKVFLGEAARGNDTPVANIVPFFKDPTPQHGYDIEKAKEYLKKAGLETVTANLSCADTAFPGAMEAAALYKEQAAKAGIVINIVREAEDGYWDNVWLKKPFNASDWYGRPTCDWVFSVGYAADAAWNNTHWKNERFNELLVEARAETDQAKRAEQYAEMQQIVHDDGGVITVAFANWTYAMSSKVSTAEIGGALPCDNLRMAERWWFTS</sequence>
<accession>A0ABT8XBZ7</accession>
<comment type="similarity">
    <text evidence="2">Belongs to the bacterial solute-binding protein 5 family.</text>
</comment>
<dbReference type="CDD" id="cd08503">
    <property type="entry name" value="PBP2_NikA_DppA_OppA_like_17"/>
    <property type="match status" value="1"/>
</dbReference>
<dbReference type="Gene3D" id="3.10.105.10">
    <property type="entry name" value="Dipeptide-binding Protein, Domain 3"/>
    <property type="match status" value="1"/>
</dbReference>
<name>A0ABT8XBZ7_9HYPH</name>
<reference evidence="4" key="1">
    <citation type="submission" date="2022-04" db="EMBL/GenBank/DDBJ databases">
        <title>Shinella lacus sp. nov., a novel member of the genus Shinella from water.</title>
        <authorList>
            <person name="Deng Y."/>
        </authorList>
    </citation>
    <scope>NUCLEOTIDE SEQUENCE</scope>
    <source>
        <strain evidence="4">JCM 31239</strain>
    </source>
</reference>
<evidence type="ECO:0000313" key="4">
    <source>
        <dbReference type="EMBL" id="MDO6120963.1"/>
    </source>
</evidence>
<dbReference type="PIRSF" id="PIRSF002741">
    <property type="entry name" value="MppA"/>
    <property type="match status" value="1"/>
</dbReference>
<dbReference type="InterPro" id="IPR030678">
    <property type="entry name" value="Peptide/Ni-bd"/>
</dbReference>
<evidence type="ECO:0000259" key="3">
    <source>
        <dbReference type="Pfam" id="PF00496"/>
    </source>
</evidence>
<dbReference type="Pfam" id="PF00496">
    <property type="entry name" value="SBP_bac_5"/>
    <property type="match status" value="1"/>
</dbReference>
<dbReference type="SUPFAM" id="SSF53850">
    <property type="entry name" value="Periplasmic binding protein-like II"/>
    <property type="match status" value="1"/>
</dbReference>